<dbReference type="EMBL" id="CAXIEN010000005">
    <property type="protein sequence ID" value="CAL1262372.1"/>
    <property type="molecule type" value="Genomic_DNA"/>
</dbReference>
<dbReference type="Proteomes" id="UP001497382">
    <property type="component" value="Unassembled WGS sequence"/>
</dbReference>
<keyword evidence="2" id="KW-1185">Reference proteome</keyword>
<gene>
    <name evidence="1" type="ORF">LARSCL_LOCUS955</name>
</gene>
<name>A0AAV1YWP9_9ARAC</name>
<reference evidence="1 2" key="1">
    <citation type="submission" date="2024-04" db="EMBL/GenBank/DDBJ databases">
        <authorList>
            <person name="Rising A."/>
            <person name="Reimegard J."/>
            <person name="Sonavane S."/>
            <person name="Akerstrom W."/>
            <person name="Nylinder S."/>
            <person name="Hedman E."/>
            <person name="Kallberg Y."/>
        </authorList>
    </citation>
    <scope>NUCLEOTIDE SEQUENCE [LARGE SCALE GENOMIC DNA]</scope>
</reference>
<organism evidence="1 2">
    <name type="scientific">Larinioides sclopetarius</name>
    <dbReference type="NCBI Taxonomy" id="280406"/>
    <lineage>
        <taxon>Eukaryota</taxon>
        <taxon>Metazoa</taxon>
        <taxon>Ecdysozoa</taxon>
        <taxon>Arthropoda</taxon>
        <taxon>Chelicerata</taxon>
        <taxon>Arachnida</taxon>
        <taxon>Araneae</taxon>
        <taxon>Araneomorphae</taxon>
        <taxon>Entelegynae</taxon>
        <taxon>Araneoidea</taxon>
        <taxon>Araneidae</taxon>
        <taxon>Larinioides</taxon>
    </lineage>
</organism>
<evidence type="ECO:0000313" key="2">
    <source>
        <dbReference type="Proteomes" id="UP001497382"/>
    </source>
</evidence>
<feature type="non-terminal residue" evidence="1">
    <location>
        <position position="1"/>
    </location>
</feature>
<comment type="caution">
    <text evidence="1">The sequence shown here is derived from an EMBL/GenBank/DDBJ whole genome shotgun (WGS) entry which is preliminary data.</text>
</comment>
<dbReference type="AlphaFoldDB" id="A0AAV1YWP9"/>
<sequence length="42" mass="4915">AKFLHTFTIFISISHTKFYRCRPKGLRVINFANMGLYRPPDG</sequence>
<protein>
    <submittedName>
        <fullName evidence="1">Uncharacterized protein</fullName>
    </submittedName>
</protein>
<evidence type="ECO:0000313" key="1">
    <source>
        <dbReference type="EMBL" id="CAL1262372.1"/>
    </source>
</evidence>
<accession>A0AAV1YWP9</accession>
<proteinExistence type="predicted"/>